<evidence type="ECO:0000313" key="4">
    <source>
        <dbReference type="Proteomes" id="UP000007264"/>
    </source>
</evidence>
<dbReference type="Proteomes" id="UP000007264">
    <property type="component" value="Unassembled WGS sequence"/>
</dbReference>
<name>I0Z5E7_COCSC</name>
<feature type="region of interest" description="Disordered" evidence="1">
    <location>
        <begin position="201"/>
        <end position="221"/>
    </location>
</feature>
<dbReference type="InterPro" id="IPR026059">
    <property type="entry name" value="Rab3GAP2"/>
</dbReference>
<proteinExistence type="predicted"/>
<evidence type="ECO:0000259" key="2">
    <source>
        <dbReference type="Pfam" id="PF14655"/>
    </source>
</evidence>
<keyword evidence="4" id="KW-1185">Reference proteome</keyword>
<accession>I0Z5E7</accession>
<dbReference type="STRING" id="574566.I0Z5E7"/>
<dbReference type="RefSeq" id="XP_005650410.1">
    <property type="nucleotide sequence ID" value="XM_005650353.1"/>
</dbReference>
<dbReference type="OrthoDB" id="514834at2759"/>
<organism evidence="3 4">
    <name type="scientific">Coccomyxa subellipsoidea (strain C-169)</name>
    <name type="common">Green microalga</name>
    <dbReference type="NCBI Taxonomy" id="574566"/>
    <lineage>
        <taxon>Eukaryota</taxon>
        <taxon>Viridiplantae</taxon>
        <taxon>Chlorophyta</taxon>
        <taxon>core chlorophytes</taxon>
        <taxon>Trebouxiophyceae</taxon>
        <taxon>Trebouxiophyceae incertae sedis</taxon>
        <taxon>Coccomyxaceae</taxon>
        <taxon>Coccomyxa</taxon>
        <taxon>Coccomyxa subellipsoidea</taxon>
    </lineage>
</organism>
<dbReference type="InterPro" id="IPR032839">
    <property type="entry name" value="RAB3GAP_N"/>
</dbReference>
<sequence>MGDGVLEAARWILEDVAEQSDENSDQASMAWLKNAPLKALSPSRFGTCLVQRLHTSAVTSLRMRVAGMHVSADDAAEDVTVCFEDAAACFSSIEVSCGSTWEFKRTLSPRSDALCLGSKFPGLYSVMTSRDTNPSLLLLTVGRLPPIASFEVKEHAAQGTLALFSDMASTAVSGMAGLAKAAIVGRDDGYRAGLRKWLRGRGESHSSEAPSSPMTPTDDVPQAAEPATLWRSFKDDARHITSLTPAPRGSFAAVTDNLGRVLLIDTATAAILQVFKGYRDAQCAWLCLQLPARPVDAHASAATASTACQQSVTADTSNAQPLHEAHLNDHHEGPARTDGRQPAGMGAASSASVNRASERRAAGPPGSSDRGASEQLLLAVHAPKRGAVEVWEMTHATRVCSIKIGPDCCMLSTAPVFGRGQQQHHREHVHVERSNQCWMLDCQKGHLWSLEEAVIAVSNCNP</sequence>
<evidence type="ECO:0000313" key="3">
    <source>
        <dbReference type="EMBL" id="EIE25866.1"/>
    </source>
</evidence>
<dbReference type="GeneID" id="17043870"/>
<gene>
    <name evidence="3" type="ORF">COCSUDRAFT_60876</name>
</gene>
<feature type="compositionally biased region" description="Basic and acidic residues" evidence="1">
    <location>
        <begin position="328"/>
        <end position="339"/>
    </location>
</feature>
<feature type="domain" description="Rab3-GAP regulatory subunit N-terminal" evidence="2">
    <location>
        <begin position="124"/>
        <end position="411"/>
    </location>
</feature>
<evidence type="ECO:0000256" key="1">
    <source>
        <dbReference type="SAM" id="MobiDB-lite"/>
    </source>
</evidence>
<dbReference type="KEGG" id="csl:COCSUDRAFT_60876"/>
<dbReference type="EMBL" id="AGSI01000003">
    <property type="protein sequence ID" value="EIE25866.1"/>
    <property type="molecule type" value="Genomic_DNA"/>
</dbReference>
<reference evidence="3 4" key="1">
    <citation type="journal article" date="2012" name="Genome Biol.">
        <title>The genome of the polar eukaryotic microalga coccomyxa subellipsoidea reveals traits of cold adaptation.</title>
        <authorList>
            <person name="Blanc G."/>
            <person name="Agarkova I."/>
            <person name="Grimwood J."/>
            <person name="Kuo A."/>
            <person name="Brueggeman A."/>
            <person name="Dunigan D."/>
            <person name="Gurnon J."/>
            <person name="Ladunga I."/>
            <person name="Lindquist E."/>
            <person name="Lucas S."/>
            <person name="Pangilinan J."/>
            <person name="Proschold T."/>
            <person name="Salamov A."/>
            <person name="Schmutz J."/>
            <person name="Weeks D."/>
            <person name="Yamada T."/>
            <person name="Claverie J.M."/>
            <person name="Grigoriev I."/>
            <person name="Van Etten J."/>
            <person name="Lomsadze A."/>
            <person name="Borodovsky M."/>
        </authorList>
    </citation>
    <scope>NUCLEOTIDE SEQUENCE [LARGE SCALE GENOMIC DNA]</scope>
    <source>
        <strain evidence="3 4">C-169</strain>
    </source>
</reference>
<dbReference type="PANTHER" id="PTHR12472:SF0">
    <property type="entry name" value="RAB3 GTPASE-ACTIVATING PROTEIN NON-CATALYTIC SUBUNIT"/>
    <property type="match status" value="1"/>
</dbReference>
<dbReference type="AlphaFoldDB" id="I0Z5E7"/>
<dbReference type="PANTHER" id="PTHR12472">
    <property type="entry name" value="RAB3-GAP REGULATORY DOMAIN"/>
    <property type="match status" value="1"/>
</dbReference>
<feature type="region of interest" description="Disordered" evidence="1">
    <location>
        <begin position="328"/>
        <end position="371"/>
    </location>
</feature>
<protein>
    <recommendedName>
        <fullName evidence="2">Rab3-GAP regulatory subunit N-terminal domain-containing protein</fullName>
    </recommendedName>
</protein>
<comment type="caution">
    <text evidence="3">The sequence shown here is derived from an EMBL/GenBank/DDBJ whole genome shotgun (WGS) entry which is preliminary data.</text>
</comment>
<dbReference type="eggNOG" id="KOG2727">
    <property type="taxonomic scope" value="Eukaryota"/>
</dbReference>
<dbReference type="Pfam" id="PF14655">
    <property type="entry name" value="RAB3GAP2_N"/>
    <property type="match status" value="1"/>
</dbReference>